<feature type="domain" description="Carbohydrate kinase FGGY C-terminal" evidence="5">
    <location>
        <begin position="215"/>
        <end position="392"/>
    </location>
</feature>
<evidence type="ECO:0000259" key="4">
    <source>
        <dbReference type="Pfam" id="PF00370"/>
    </source>
</evidence>
<evidence type="ECO:0000256" key="1">
    <source>
        <dbReference type="ARBA" id="ARBA00009156"/>
    </source>
</evidence>
<name>A0AAU7V774_9ACTO</name>
<evidence type="ECO:0000256" key="3">
    <source>
        <dbReference type="ARBA" id="ARBA00022777"/>
    </source>
</evidence>
<keyword evidence="2" id="KW-0808">Transferase</keyword>
<evidence type="ECO:0000259" key="5">
    <source>
        <dbReference type="Pfam" id="PF02782"/>
    </source>
</evidence>
<evidence type="ECO:0000256" key="2">
    <source>
        <dbReference type="ARBA" id="ARBA00022679"/>
    </source>
</evidence>
<dbReference type="PANTHER" id="PTHR43095">
    <property type="entry name" value="SUGAR KINASE"/>
    <property type="match status" value="1"/>
</dbReference>
<dbReference type="RefSeq" id="WP_350257692.1">
    <property type="nucleotide sequence ID" value="NZ_CP138335.1"/>
</dbReference>
<dbReference type="SUPFAM" id="SSF53067">
    <property type="entry name" value="Actin-like ATPase domain"/>
    <property type="match status" value="2"/>
</dbReference>
<dbReference type="InterPro" id="IPR050406">
    <property type="entry name" value="FGGY_Carb_Kinase"/>
</dbReference>
<feature type="domain" description="Carbohydrate kinase FGGY N-terminal" evidence="4">
    <location>
        <begin position="4"/>
        <end position="205"/>
    </location>
</feature>
<dbReference type="GO" id="GO:0016301">
    <property type="term" value="F:kinase activity"/>
    <property type="evidence" value="ECO:0007669"/>
    <property type="project" value="UniProtKB-KW"/>
</dbReference>
<dbReference type="KEGG" id="sapp:SAC06_07515"/>
<dbReference type="InterPro" id="IPR000577">
    <property type="entry name" value="Carb_kinase_FGGY"/>
</dbReference>
<dbReference type="InterPro" id="IPR018484">
    <property type="entry name" value="FGGY_N"/>
</dbReference>
<dbReference type="InterPro" id="IPR043129">
    <property type="entry name" value="ATPase_NBD"/>
</dbReference>
<dbReference type="AlphaFoldDB" id="A0AAU7V774"/>
<comment type="similarity">
    <text evidence="1">Belongs to the FGGY kinase family.</text>
</comment>
<evidence type="ECO:0000313" key="6">
    <source>
        <dbReference type="EMBL" id="XBW07486.1"/>
    </source>
</evidence>
<reference evidence="6" key="1">
    <citation type="submission" date="2023-11" db="EMBL/GenBank/DDBJ databases">
        <title>Scrofimicrobium hongkongense sp. nov., isolated from a patient with peritonitis.</title>
        <authorList>
            <person name="Lao H.Y."/>
            <person name="Wong A.Y.P."/>
            <person name="Ng T.L."/>
            <person name="Wong R.Y.L."/>
            <person name="Yau M.C.Y."/>
            <person name="Lam J.Y.W."/>
            <person name="Siu G.K.H."/>
        </authorList>
    </citation>
    <scope>NUCLEOTIDE SEQUENCE</scope>
    <source>
        <strain evidence="6">R131</strain>
    </source>
</reference>
<dbReference type="PIRSF" id="PIRSF000538">
    <property type="entry name" value="GlpK"/>
    <property type="match status" value="1"/>
</dbReference>
<dbReference type="InterPro" id="IPR018485">
    <property type="entry name" value="FGGY_C"/>
</dbReference>
<sequence>MSLIGVDLGTSGVRVAAFDESGIELVSSTAGLTLHRSGSQVELRTEDVLNAVDHCLAEVVSQVPASAISFSTQGEAFVCLAEPESVPVSLDRRGEVVGLEGFQEITGQPVHPMFSIFKMLTMPGPGFETLDSYVARHLGVESPVTDYSMAARTGCWDVNRRSWQADWVRGWDLPEVVAPGTVIGKTRQNVPLVAGAHDQAAAYLGAGGKVGCASAFSLGTSDCLTVGTKSRPKLQLPTGAATYPLADDLWITLAGTAAGGWSLQWLAGLVHSSVSELVETGVDEPSGLLVLPYLAGSGTLDNDPGATGVVVGLTLATTARQLGQGFLEATGYELAKIKDALDHLEPGAVRAVGAGSLDRNSLQVRSNAAGVSLDAVDSMASARGAAFLAGVGLGIYPSLHDLPSVDADTSVHPRNQTWYAQQRQHYADLYQTTRSLVPTFKQNK</sequence>
<keyword evidence="3 6" id="KW-0418">Kinase</keyword>
<protein>
    <submittedName>
        <fullName evidence="6">FGGY-family carbohydrate kinase</fullName>
    </submittedName>
</protein>
<dbReference type="EMBL" id="CP138335">
    <property type="protein sequence ID" value="XBW07486.1"/>
    <property type="molecule type" value="Genomic_DNA"/>
</dbReference>
<dbReference type="Pfam" id="PF00370">
    <property type="entry name" value="FGGY_N"/>
    <property type="match status" value="1"/>
</dbReference>
<dbReference type="GO" id="GO:0005975">
    <property type="term" value="P:carbohydrate metabolic process"/>
    <property type="evidence" value="ECO:0007669"/>
    <property type="project" value="InterPro"/>
</dbReference>
<gene>
    <name evidence="6" type="ORF">SAC06_07515</name>
</gene>
<accession>A0AAU7V774</accession>
<proteinExistence type="inferred from homology"/>
<dbReference type="Gene3D" id="3.30.420.40">
    <property type="match status" value="2"/>
</dbReference>
<organism evidence="6">
    <name type="scientific">Scrofimicrobium appendicitidis</name>
    <dbReference type="NCBI Taxonomy" id="3079930"/>
    <lineage>
        <taxon>Bacteria</taxon>
        <taxon>Bacillati</taxon>
        <taxon>Actinomycetota</taxon>
        <taxon>Actinomycetes</taxon>
        <taxon>Actinomycetales</taxon>
        <taxon>Actinomycetaceae</taxon>
        <taxon>Scrofimicrobium</taxon>
    </lineage>
</organism>
<dbReference type="Pfam" id="PF02782">
    <property type="entry name" value="FGGY_C"/>
    <property type="match status" value="1"/>
</dbReference>
<dbReference type="CDD" id="cd07773">
    <property type="entry name" value="ASKHA_NBD_FGGY_FK"/>
    <property type="match status" value="1"/>
</dbReference>